<comment type="caution">
    <text evidence="7">The sequence shown here is derived from an EMBL/GenBank/DDBJ whole genome shotgun (WGS) entry which is preliminary data.</text>
</comment>
<dbReference type="Proteomes" id="UP000050525">
    <property type="component" value="Unassembled WGS sequence"/>
</dbReference>
<evidence type="ECO:0000313" key="8">
    <source>
        <dbReference type="Proteomes" id="UP000050525"/>
    </source>
</evidence>
<keyword evidence="3 5" id="KW-1133">Transmembrane helix</keyword>
<dbReference type="InterPro" id="IPR003663">
    <property type="entry name" value="Sugar/inositol_transpt"/>
</dbReference>
<evidence type="ECO:0000256" key="4">
    <source>
        <dbReference type="ARBA" id="ARBA00023136"/>
    </source>
</evidence>
<feature type="transmembrane region" description="Helical" evidence="5">
    <location>
        <begin position="134"/>
        <end position="156"/>
    </location>
</feature>
<proteinExistence type="predicted"/>
<evidence type="ECO:0000259" key="6">
    <source>
        <dbReference type="PROSITE" id="PS50850"/>
    </source>
</evidence>
<dbReference type="PROSITE" id="PS50850">
    <property type="entry name" value="MFS"/>
    <property type="match status" value="1"/>
</dbReference>
<feature type="transmembrane region" description="Helical" evidence="5">
    <location>
        <begin position="221"/>
        <end position="244"/>
    </location>
</feature>
<organism evidence="7 8">
    <name type="scientific">Alligator mississippiensis</name>
    <name type="common">American alligator</name>
    <dbReference type="NCBI Taxonomy" id="8496"/>
    <lineage>
        <taxon>Eukaryota</taxon>
        <taxon>Metazoa</taxon>
        <taxon>Chordata</taxon>
        <taxon>Craniata</taxon>
        <taxon>Vertebrata</taxon>
        <taxon>Euteleostomi</taxon>
        <taxon>Archelosauria</taxon>
        <taxon>Archosauria</taxon>
        <taxon>Crocodylia</taxon>
        <taxon>Alligatoridae</taxon>
        <taxon>Alligatorinae</taxon>
        <taxon>Alligator</taxon>
    </lineage>
</organism>
<feature type="transmembrane region" description="Helical" evidence="5">
    <location>
        <begin position="59"/>
        <end position="82"/>
    </location>
</feature>
<dbReference type="GO" id="GO:0055056">
    <property type="term" value="F:D-glucose transmembrane transporter activity"/>
    <property type="evidence" value="ECO:0007669"/>
    <property type="project" value="TreeGrafter"/>
</dbReference>
<sequence>MVLYQKLFQIICVLGIGGSFSFGFQISMITYASVHIKKFINETWQERYHSFIDEQSLTLLWSSIVSAISIGGLLGTISSRSLSTKYGKSGQFLGEISPKQLRGYINTSLTVFVTMGKFLGQMTGLRELLGTESLWPLLTTLTGIAALVQLVTLPFLPESPLELLMQKGDTEGCLKAAKQLWGKEDRQAEIDSMLKEQAAMKNTKLMTVLELLKDRSLRWQFYLMIIMGVTLQLSGINAIYFYSFEVFHTAGFDQEHIPYISLGLGTCEFFSSILCAFIIEQSGRRMFLLWGYGLMILVLALLTTTLTLQHQFFWMPYCSVILIFLFIIIFGNGPAGVTFPVISELFTQSSRLPALMICMSLHWAGLCLIGMVFPYVVKNLGTFCFLVFMGFISVSWISIYRFLPETKNKSIMEIKAEFHHLNFGKACAQVTENNPPEEFTACANV</sequence>
<feature type="domain" description="Major facilitator superfamily (MFS) profile" evidence="6">
    <location>
        <begin position="1"/>
        <end position="407"/>
    </location>
</feature>
<feature type="transmembrane region" description="Helical" evidence="5">
    <location>
        <begin position="314"/>
        <end position="342"/>
    </location>
</feature>
<gene>
    <name evidence="7" type="ORF">Y1Q_0022736</name>
</gene>
<evidence type="ECO:0000256" key="5">
    <source>
        <dbReference type="SAM" id="Phobius"/>
    </source>
</evidence>
<evidence type="ECO:0000313" key="7">
    <source>
        <dbReference type="EMBL" id="KYO31618.1"/>
    </source>
</evidence>
<evidence type="ECO:0000256" key="2">
    <source>
        <dbReference type="ARBA" id="ARBA00022692"/>
    </source>
</evidence>
<feature type="transmembrane region" description="Helical" evidence="5">
    <location>
        <begin position="354"/>
        <end position="374"/>
    </location>
</feature>
<protein>
    <recommendedName>
        <fullName evidence="6">Major facilitator superfamily (MFS) profile domain-containing protein</fullName>
    </recommendedName>
</protein>
<dbReference type="InterPro" id="IPR036259">
    <property type="entry name" value="MFS_trans_sf"/>
</dbReference>
<evidence type="ECO:0000256" key="1">
    <source>
        <dbReference type="ARBA" id="ARBA00004141"/>
    </source>
</evidence>
<dbReference type="PANTHER" id="PTHR23503">
    <property type="entry name" value="SOLUTE CARRIER FAMILY 2"/>
    <property type="match status" value="1"/>
</dbReference>
<dbReference type="AlphaFoldDB" id="A0A151N4A3"/>
<dbReference type="EMBL" id="AKHW03004053">
    <property type="protein sequence ID" value="KYO31618.1"/>
    <property type="molecule type" value="Genomic_DNA"/>
</dbReference>
<dbReference type="PANTHER" id="PTHR23503:SF54">
    <property type="entry name" value="MAJOR FACILITATOR SUPERFAMILY (MFS) PROFILE DOMAIN-CONTAINING PROTEIN"/>
    <property type="match status" value="1"/>
</dbReference>
<keyword evidence="4 5" id="KW-0472">Membrane</keyword>
<dbReference type="InterPro" id="IPR005828">
    <property type="entry name" value="MFS_sugar_transport-like"/>
</dbReference>
<dbReference type="Pfam" id="PF00083">
    <property type="entry name" value="Sugar_tr"/>
    <property type="match status" value="2"/>
</dbReference>
<dbReference type="STRING" id="8496.A0A151N4A3"/>
<dbReference type="GO" id="GO:0046323">
    <property type="term" value="P:D-glucose import"/>
    <property type="evidence" value="ECO:0007669"/>
    <property type="project" value="TreeGrafter"/>
</dbReference>
<feature type="transmembrane region" description="Helical" evidence="5">
    <location>
        <begin position="103"/>
        <end position="122"/>
    </location>
</feature>
<keyword evidence="8" id="KW-1185">Reference proteome</keyword>
<feature type="transmembrane region" description="Helical" evidence="5">
    <location>
        <begin position="380"/>
        <end position="403"/>
    </location>
</feature>
<feature type="transmembrane region" description="Helical" evidence="5">
    <location>
        <begin position="256"/>
        <end position="279"/>
    </location>
</feature>
<keyword evidence="2 5" id="KW-0812">Transmembrane</keyword>
<dbReference type="SUPFAM" id="SSF103473">
    <property type="entry name" value="MFS general substrate transporter"/>
    <property type="match status" value="1"/>
</dbReference>
<name>A0A151N4A3_ALLMI</name>
<feature type="transmembrane region" description="Helical" evidence="5">
    <location>
        <begin position="7"/>
        <end position="34"/>
    </location>
</feature>
<dbReference type="InterPro" id="IPR020846">
    <property type="entry name" value="MFS_dom"/>
</dbReference>
<comment type="subcellular location">
    <subcellularLocation>
        <location evidence="1">Membrane</location>
        <topology evidence="1">Multi-pass membrane protein</topology>
    </subcellularLocation>
</comment>
<dbReference type="GO" id="GO:0005886">
    <property type="term" value="C:plasma membrane"/>
    <property type="evidence" value="ECO:0007669"/>
    <property type="project" value="TreeGrafter"/>
</dbReference>
<accession>A0A151N4A3</accession>
<dbReference type="Gene3D" id="1.20.1250.20">
    <property type="entry name" value="MFS general substrate transporter like domains"/>
    <property type="match status" value="2"/>
</dbReference>
<dbReference type="PRINTS" id="PR00171">
    <property type="entry name" value="SUGRTRNSPORT"/>
</dbReference>
<dbReference type="GO" id="GO:0070837">
    <property type="term" value="P:dehydroascorbic acid transport"/>
    <property type="evidence" value="ECO:0007669"/>
    <property type="project" value="TreeGrafter"/>
</dbReference>
<reference evidence="7 8" key="1">
    <citation type="journal article" date="2012" name="Genome Biol.">
        <title>Sequencing three crocodilian genomes to illuminate the evolution of archosaurs and amniotes.</title>
        <authorList>
            <person name="St John J.A."/>
            <person name="Braun E.L."/>
            <person name="Isberg S.R."/>
            <person name="Miles L.G."/>
            <person name="Chong A.Y."/>
            <person name="Gongora J."/>
            <person name="Dalzell P."/>
            <person name="Moran C."/>
            <person name="Bed'hom B."/>
            <person name="Abzhanov A."/>
            <person name="Burgess S.C."/>
            <person name="Cooksey A.M."/>
            <person name="Castoe T.A."/>
            <person name="Crawford N.G."/>
            <person name="Densmore L.D."/>
            <person name="Drew J.C."/>
            <person name="Edwards S.V."/>
            <person name="Faircloth B.C."/>
            <person name="Fujita M.K."/>
            <person name="Greenwold M.J."/>
            <person name="Hoffmann F.G."/>
            <person name="Howard J.M."/>
            <person name="Iguchi T."/>
            <person name="Janes D.E."/>
            <person name="Khan S.Y."/>
            <person name="Kohno S."/>
            <person name="de Koning A.J."/>
            <person name="Lance S.L."/>
            <person name="McCarthy F.M."/>
            <person name="McCormack J.E."/>
            <person name="Merchant M.E."/>
            <person name="Peterson D.G."/>
            <person name="Pollock D.D."/>
            <person name="Pourmand N."/>
            <person name="Raney B.J."/>
            <person name="Roessler K.A."/>
            <person name="Sanford J.R."/>
            <person name="Sawyer R.H."/>
            <person name="Schmidt C.J."/>
            <person name="Triplett E.W."/>
            <person name="Tuberville T.D."/>
            <person name="Venegas-Anaya M."/>
            <person name="Howard J.T."/>
            <person name="Jarvis E.D."/>
            <person name="Guillette L.J.Jr."/>
            <person name="Glenn T.C."/>
            <person name="Green R.E."/>
            <person name="Ray D.A."/>
        </authorList>
    </citation>
    <scope>NUCLEOTIDE SEQUENCE [LARGE SCALE GENOMIC DNA]</scope>
    <source>
        <strain evidence="7">KSC_2009_1</strain>
    </source>
</reference>
<evidence type="ECO:0000256" key="3">
    <source>
        <dbReference type="ARBA" id="ARBA00022989"/>
    </source>
</evidence>
<dbReference type="InterPro" id="IPR045263">
    <property type="entry name" value="GLUT"/>
</dbReference>
<feature type="transmembrane region" description="Helical" evidence="5">
    <location>
        <begin position="286"/>
        <end position="308"/>
    </location>
</feature>